<evidence type="ECO:0000313" key="3">
    <source>
        <dbReference type="EnsemblMetazoa" id="CLYHEMP014144.1"/>
    </source>
</evidence>
<dbReference type="InterPro" id="IPR005123">
    <property type="entry name" value="Oxoglu/Fe-dep_dioxygenase_dom"/>
</dbReference>
<keyword evidence="1" id="KW-0560">Oxidoreductase</keyword>
<dbReference type="GO" id="GO:0016491">
    <property type="term" value="F:oxidoreductase activity"/>
    <property type="evidence" value="ECO:0007669"/>
    <property type="project" value="UniProtKB-KW"/>
</dbReference>
<sequence length="317" mass="35957">MATFPIIDVSALSEKYLEGDGYLQDISNDPITKDISDQIIDAFSQYGFIYIKGHGIPENQINGVFEESRNFFKFDSETKKRFSRTSNDNWGYVPYKVETFEKIRPFDLKECFNYLPLTDKTQDMNATTPDFISKNTSFYGVCKKLGVLLIKAITLGLNTDDKVNFLYNHHNGIGNFSKNATTLRLLYYPAIEDSSTVLEHQLRCGEHSDYGTITLLFQDDAGGLQVVSPSGEYVDAKPIPGCIVVNAGDMLQIWSGQKLKSTRHRVVVPTNINKARQSLAFFLHPNNDCVVEDLVNKEQNVKTNAWDYLMKKFGETY</sequence>
<keyword evidence="1" id="KW-0479">Metal-binding</keyword>
<dbReference type="InterPro" id="IPR050231">
    <property type="entry name" value="Iron_ascorbate_oxido_reductase"/>
</dbReference>
<dbReference type="InterPro" id="IPR027443">
    <property type="entry name" value="IPNS-like_sf"/>
</dbReference>
<dbReference type="PROSITE" id="PS51471">
    <property type="entry name" value="FE2OG_OXY"/>
    <property type="match status" value="1"/>
</dbReference>
<dbReference type="Gene3D" id="2.60.120.330">
    <property type="entry name" value="B-lactam Antibiotic, Isopenicillin N Synthase, Chain"/>
    <property type="match status" value="1"/>
</dbReference>
<dbReference type="GO" id="GO:0046872">
    <property type="term" value="F:metal ion binding"/>
    <property type="evidence" value="ECO:0007669"/>
    <property type="project" value="UniProtKB-KW"/>
</dbReference>
<proteinExistence type="inferred from homology"/>
<feature type="domain" description="Fe2OG dioxygenase" evidence="2">
    <location>
        <begin position="179"/>
        <end position="285"/>
    </location>
</feature>
<reference evidence="3" key="1">
    <citation type="submission" date="2021-01" db="UniProtKB">
        <authorList>
            <consortium name="EnsemblMetazoa"/>
        </authorList>
    </citation>
    <scope>IDENTIFICATION</scope>
</reference>
<dbReference type="FunFam" id="2.60.120.330:FF:000038">
    <property type="entry name" value="Si:dkey-10o6.2"/>
    <property type="match status" value="1"/>
</dbReference>
<dbReference type="Pfam" id="PF14226">
    <property type="entry name" value="DIOX_N"/>
    <property type="match status" value="1"/>
</dbReference>
<dbReference type="GeneID" id="136817153"/>
<dbReference type="InterPro" id="IPR044861">
    <property type="entry name" value="IPNS-like_FE2OG_OXY"/>
</dbReference>
<keyword evidence="1" id="KW-0408">Iron</keyword>
<accession>A0A7M5WXD6</accession>
<evidence type="ECO:0000259" key="2">
    <source>
        <dbReference type="PROSITE" id="PS51471"/>
    </source>
</evidence>
<dbReference type="Proteomes" id="UP000594262">
    <property type="component" value="Unplaced"/>
</dbReference>
<dbReference type="PRINTS" id="PR00682">
    <property type="entry name" value="IPNSYNTHASE"/>
</dbReference>
<dbReference type="EnsemblMetazoa" id="CLYHEMT014144.1">
    <property type="protein sequence ID" value="CLYHEMP014144.1"/>
    <property type="gene ID" value="CLYHEMG014144"/>
</dbReference>
<dbReference type="InterPro" id="IPR026992">
    <property type="entry name" value="DIOX_N"/>
</dbReference>
<comment type="similarity">
    <text evidence="1">Belongs to the iron/ascorbate-dependent oxidoreductase family.</text>
</comment>
<evidence type="ECO:0000256" key="1">
    <source>
        <dbReference type="RuleBase" id="RU003682"/>
    </source>
</evidence>
<dbReference type="AlphaFoldDB" id="A0A7M5WXD6"/>
<dbReference type="PANTHER" id="PTHR47990">
    <property type="entry name" value="2-OXOGLUTARATE (2OG) AND FE(II)-DEPENDENT OXYGENASE SUPERFAMILY PROTEIN-RELATED"/>
    <property type="match status" value="1"/>
</dbReference>
<dbReference type="RefSeq" id="XP_066929591.1">
    <property type="nucleotide sequence ID" value="XM_067073490.1"/>
</dbReference>
<dbReference type="OrthoDB" id="288590at2759"/>
<dbReference type="SUPFAM" id="SSF51197">
    <property type="entry name" value="Clavaminate synthase-like"/>
    <property type="match status" value="1"/>
</dbReference>
<protein>
    <recommendedName>
        <fullName evidence="2">Fe2OG dioxygenase domain-containing protein</fullName>
    </recommendedName>
</protein>
<evidence type="ECO:0000313" key="4">
    <source>
        <dbReference type="Proteomes" id="UP000594262"/>
    </source>
</evidence>
<name>A0A7M5WXD6_9CNID</name>
<keyword evidence="4" id="KW-1185">Reference proteome</keyword>
<dbReference type="Pfam" id="PF03171">
    <property type="entry name" value="2OG-FeII_Oxy"/>
    <property type="match status" value="1"/>
</dbReference>
<organism evidence="3 4">
    <name type="scientific">Clytia hemisphaerica</name>
    <dbReference type="NCBI Taxonomy" id="252671"/>
    <lineage>
        <taxon>Eukaryota</taxon>
        <taxon>Metazoa</taxon>
        <taxon>Cnidaria</taxon>
        <taxon>Hydrozoa</taxon>
        <taxon>Hydroidolina</taxon>
        <taxon>Leptothecata</taxon>
        <taxon>Obeliida</taxon>
        <taxon>Clytiidae</taxon>
        <taxon>Clytia</taxon>
    </lineage>
</organism>